<dbReference type="GO" id="GO:0003954">
    <property type="term" value="F:NADH dehydrogenase activity"/>
    <property type="evidence" value="ECO:0007669"/>
    <property type="project" value="TreeGrafter"/>
</dbReference>
<feature type="transmembrane region" description="Helical" evidence="6">
    <location>
        <begin position="486"/>
        <end position="508"/>
    </location>
</feature>
<keyword evidence="2 5" id="KW-0812">Transmembrane</keyword>
<dbReference type="GO" id="GO:0016020">
    <property type="term" value="C:membrane"/>
    <property type="evidence" value="ECO:0007669"/>
    <property type="project" value="UniProtKB-SubCell"/>
</dbReference>
<feature type="transmembrane region" description="Helical" evidence="6">
    <location>
        <begin position="362"/>
        <end position="386"/>
    </location>
</feature>
<dbReference type="GO" id="GO:0012505">
    <property type="term" value="C:endomembrane system"/>
    <property type="evidence" value="ECO:0007669"/>
    <property type="project" value="UniProtKB-SubCell"/>
</dbReference>
<dbReference type="PANTHER" id="PTHR42829:SF2">
    <property type="entry name" value="NADH-UBIQUINONE OXIDOREDUCTASE CHAIN 5"/>
    <property type="match status" value="1"/>
</dbReference>
<dbReference type="GO" id="GO:0042773">
    <property type="term" value="P:ATP synthesis coupled electron transport"/>
    <property type="evidence" value="ECO:0007669"/>
    <property type="project" value="InterPro"/>
</dbReference>
<feature type="domain" description="NADH:quinone oxidoreductase/Mrp antiporter transmembrane" evidence="7">
    <location>
        <begin position="143"/>
        <end position="452"/>
    </location>
</feature>
<dbReference type="GO" id="GO:0008137">
    <property type="term" value="F:NADH dehydrogenase (ubiquinone) activity"/>
    <property type="evidence" value="ECO:0007669"/>
    <property type="project" value="InterPro"/>
</dbReference>
<evidence type="ECO:0000256" key="1">
    <source>
        <dbReference type="ARBA" id="ARBA00004127"/>
    </source>
</evidence>
<evidence type="ECO:0000259" key="7">
    <source>
        <dbReference type="Pfam" id="PF00361"/>
    </source>
</evidence>
<dbReference type="Gene3D" id="1.20.5.2700">
    <property type="match status" value="1"/>
</dbReference>
<evidence type="ECO:0000256" key="5">
    <source>
        <dbReference type="RuleBase" id="RU000320"/>
    </source>
</evidence>
<feature type="transmembrane region" description="Helical" evidence="6">
    <location>
        <begin position="124"/>
        <end position="143"/>
    </location>
</feature>
<feature type="transmembrane region" description="Helical" evidence="6">
    <location>
        <begin position="36"/>
        <end position="56"/>
    </location>
</feature>
<keyword evidence="10" id="KW-1185">Reference proteome</keyword>
<reference evidence="9 10" key="1">
    <citation type="submission" date="2019-09" db="EMBL/GenBank/DDBJ databases">
        <title>Draft genome sequence of Ginsengibacter sp. BR5-29.</title>
        <authorList>
            <person name="Im W.-T."/>
        </authorList>
    </citation>
    <scope>NUCLEOTIDE SEQUENCE [LARGE SCALE GENOMIC DNA]</scope>
    <source>
        <strain evidence="9 10">BR5-29</strain>
    </source>
</reference>
<sequence length="650" mass="71140">MLNATTIALIPLLPLAGFLVLGLFGRKYFKNSSGIIATILLLAATILAIYTAYGYFFEYGKVNGVYEKFIPLKYTWLQFSEGVSIDMGIMLDPITCMMLVVITFVSLMVHIYSLTYMKGEERFATYYSFLGLFTFSMLALVISSNVFQIYIFWELVGVSSFLLIGFYYDKPSAVAACKKAFIVTRFADLGFLIGILILSFYSGTLDFSALIQRLTTPGSAELSAALSSSFMGISALTWAMVLVFIGAAGKSAMFPLQIWLPDAMEGPTPVSALIHAATMVVAGVFLVARLFPVFALSAPDALRLVAYVGAISALLAAIIACTQTDIKRVLAFSTISQIGYMMFALGVSKYGGEGGLGYTASMFHLFTHAMFKALLFLGAGSVIHFIHSNEMKDMGGLRKYLPVTHITFLIACLAIAGIPPFAGFFSKEEILSAAYQNNMIIYWIALFTSGLTAFYMFRLYFGIFWNKAPSLKERAGGEAHAHGEGGFAMMLPLILLATGAAAAGFIPFGNFVSSDGKGSESAFHLQFSIAPVLFGLTGIFIAMWLYKKENNKPDIIAASMNGLYKSAWNKFYFDEMYLFVTKKILFNLVAKPAAWIDKNVVDGLVNATGNTTMFISKKIKGIQSGKVQQYAAYFLVAAIAVAVLFIYWWK</sequence>
<protein>
    <submittedName>
        <fullName evidence="9">NADH-quinone oxidoreductase subunit L</fullName>
    </submittedName>
</protein>
<dbReference type="InterPro" id="IPR018393">
    <property type="entry name" value="NADHpl_OxRdtase_5_subgr"/>
</dbReference>
<proteinExistence type="predicted"/>
<keyword evidence="3 6" id="KW-1133">Transmembrane helix</keyword>
<feature type="transmembrane region" description="Helical" evidence="6">
    <location>
        <begin position="149"/>
        <end position="168"/>
    </location>
</feature>
<dbReference type="InterPro" id="IPR001516">
    <property type="entry name" value="Proton_antipo_N"/>
</dbReference>
<dbReference type="PANTHER" id="PTHR42829">
    <property type="entry name" value="NADH-UBIQUINONE OXIDOREDUCTASE CHAIN 5"/>
    <property type="match status" value="1"/>
</dbReference>
<feature type="transmembrane region" description="Helical" evidence="6">
    <location>
        <begin position="406"/>
        <end position="425"/>
    </location>
</feature>
<evidence type="ECO:0000256" key="3">
    <source>
        <dbReference type="ARBA" id="ARBA00022989"/>
    </source>
</evidence>
<comment type="caution">
    <text evidence="9">The sequence shown here is derived from an EMBL/GenBank/DDBJ whole genome shotgun (WGS) entry which is preliminary data.</text>
</comment>
<feature type="transmembrane region" description="Helical" evidence="6">
    <location>
        <begin position="440"/>
        <end position="465"/>
    </location>
</feature>
<dbReference type="NCBIfam" id="TIGR01974">
    <property type="entry name" value="NDH_I_L"/>
    <property type="match status" value="1"/>
</dbReference>
<organism evidence="9 10">
    <name type="scientific">Ginsengibacter hankyongi</name>
    <dbReference type="NCBI Taxonomy" id="2607284"/>
    <lineage>
        <taxon>Bacteria</taxon>
        <taxon>Pseudomonadati</taxon>
        <taxon>Bacteroidota</taxon>
        <taxon>Chitinophagia</taxon>
        <taxon>Chitinophagales</taxon>
        <taxon>Chitinophagaceae</taxon>
        <taxon>Ginsengibacter</taxon>
    </lineage>
</organism>
<evidence type="ECO:0000313" key="9">
    <source>
        <dbReference type="EMBL" id="KAA9038014.1"/>
    </source>
</evidence>
<dbReference type="GO" id="GO:0015990">
    <property type="term" value="P:electron transport coupled proton transport"/>
    <property type="evidence" value="ECO:0007669"/>
    <property type="project" value="TreeGrafter"/>
</dbReference>
<feature type="transmembrane region" description="Helical" evidence="6">
    <location>
        <begin position="6"/>
        <end position="24"/>
    </location>
</feature>
<feature type="domain" description="NADH-Ubiquinone oxidoreductase (complex I) chain 5 N-terminal" evidence="8">
    <location>
        <begin position="76"/>
        <end position="127"/>
    </location>
</feature>
<feature type="transmembrane region" description="Helical" evidence="6">
    <location>
        <begin position="180"/>
        <end position="202"/>
    </location>
</feature>
<feature type="transmembrane region" description="Helical" evidence="6">
    <location>
        <begin position="222"/>
        <end position="249"/>
    </location>
</feature>
<feature type="transmembrane region" description="Helical" evidence="6">
    <location>
        <begin position="270"/>
        <end position="292"/>
    </location>
</feature>
<dbReference type="NCBIfam" id="NF005141">
    <property type="entry name" value="PRK06590.1"/>
    <property type="match status" value="1"/>
</dbReference>
<dbReference type="PRINTS" id="PR01435">
    <property type="entry name" value="NPOXDRDTASE5"/>
</dbReference>
<gene>
    <name evidence="9" type="primary">nuoL</name>
    <name evidence="9" type="ORF">FW778_14705</name>
</gene>
<feature type="transmembrane region" description="Helical" evidence="6">
    <location>
        <begin position="304"/>
        <end position="322"/>
    </location>
</feature>
<comment type="subcellular location">
    <subcellularLocation>
        <location evidence="1">Endomembrane system</location>
        <topology evidence="1">Multi-pass membrane protein</topology>
    </subcellularLocation>
    <subcellularLocation>
        <location evidence="5">Membrane</location>
        <topology evidence="5">Multi-pass membrane protein</topology>
    </subcellularLocation>
</comment>
<dbReference type="InterPro" id="IPR003945">
    <property type="entry name" value="NU5C-like"/>
</dbReference>
<dbReference type="InterPro" id="IPR001750">
    <property type="entry name" value="ND/Mrp_TM"/>
</dbReference>
<evidence type="ECO:0000256" key="4">
    <source>
        <dbReference type="ARBA" id="ARBA00023136"/>
    </source>
</evidence>
<dbReference type="RefSeq" id="WP_150415566.1">
    <property type="nucleotide sequence ID" value="NZ_VYQF01000004.1"/>
</dbReference>
<dbReference type="PRINTS" id="PR01434">
    <property type="entry name" value="NADHDHGNASE5"/>
</dbReference>
<name>A0A5J5IG74_9BACT</name>
<dbReference type="Pfam" id="PF00361">
    <property type="entry name" value="Proton_antipo_M"/>
    <property type="match status" value="1"/>
</dbReference>
<accession>A0A5J5IG74</accession>
<dbReference type="EMBL" id="VYQF01000004">
    <property type="protein sequence ID" value="KAA9038014.1"/>
    <property type="molecule type" value="Genomic_DNA"/>
</dbReference>
<dbReference type="Proteomes" id="UP000326903">
    <property type="component" value="Unassembled WGS sequence"/>
</dbReference>
<keyword evidence="4 6" id="KW-0472">Membrane</keyword>
<feature type="transmembrane region" description="Helical" evidence="6">
    <location>
        <begin position="329"/>
        <end position="350"/>
    </location>
</feature>
<feature type="transmembrane region" description="Helical" evidence="6">
    <location>
        <begin position="528"/>
        <end position="546"/>
    </location>
</feature>
<evidence type="ECO:0000256" key="6">
    <source>
        <dbReference type="SAM" id="Phobius"/>
    </source>
</evidence>
<dbReference type="Pfam" id="PF00662">
    <property type="entry name" value="Proton_antipo_N"/>
    <property type="match status" value="1"/>
</dbReference>
<evidence type="ECO:0000256" key="2">
    <source>
        <dbReference type="ARBA" id="ARBA00022692"/>
    </source>
</evidence>
<evidence type="ECO:0000259" key="8">
    <source>
        <dbReference type="Pfam" id="PF00662"/>
    </source>
</evidence>
<evidence type="ECO:0000313" key="10">
    <source>
        <dbReference type="Proteomes" id="UP000326903"/>
    </source>
</evidence>
<feature type="transmembrane region" description="Helical" evidence="6">
    <location>
        <begin position="630"/>
        <end position="649"/>
    </location>
</feature>
<feature type="transmembrane region" description="Helical" evidence="6">
    <location>
        <begin position="89"/>
        <end position="112"/>
    </location>
</feature>
<dbReference type="AlphaFoldDB" id="A0A5J5IG74"/>